<dbReference type="EMBL" id="FQZK01000011">
    <property type="protein sequence ID" value="SHJ89390.1"/>
    <property type="molecule type" value="Genomic_DNA"/>
</dbReference>
<organism evidence="3 4">
    <name type="scientific">Nocardiopsis flavescens</name>
    <dbReference type="NCBI Taxonomy" id="758803"/>
    <lineage>
        <taxon>Bacteria</taxon>
        <taxon>Bacillati</taxon>
        <taxon>Actinomycetota</taxon>
        <taxon>Actinomycetes</taxon>
        <taxon>Streptosporangiales</taxon>
        <taxon>Nocardiopsidaceae</taxon>
        <taxon>Nocardiopsis</taxon>
    </lineage>
</organism>
<feature type="domain" description="VWA-like" evidence="1">
    <location>
        <begin position="271"/>
        <end position="394"/>
    </location>
</feature>
<proteinExistence type="predicted"/>
<evidence type="ECO:0000259" key="1">
    <source>
        <dbReference type="Pfam" id="PF09967"/>
    </source>
</evidence>
<dbReference type="STRING" id="758803.SAMN05421803_1118"/>
<evidence type="ECO:0000259" key="2">
    <source>
        <dbReference type="Pfam" id="PF13203"/>
    </source>
</evidence>
<dbReference type="CDD" id="cd00198">
    <property type="entry name" value="vWFA"/>
    <property type="match status" value="1"/>
</dbReference>
<feature type="domain" description="Putative metallopeptidase" evidence="2">
    <location>
        <begin position="16"/>
        <end position="265"/>
    </location>
</feature>
<gene>
    <name evidence="3" type="ORF">SAMN05421803_1118</name>
</gene>
<evidence type="ECO:0000313" key="4">
    <source>
        <dbReference type="Proteomes" id="UP000184452"/>
    </source>
</evidence>
<protein>
    <submittedName>
        <fullName evidence="3">Predicted metal-dependent peptidase</fullName>
    </submittedName>
</protein>
<dbReference type="Proteomes" id="UP000184452">
    <property type="component" value="Unassembled WGS sequence"/>
</dbReference>
<name>A0A1M6N107_9ACTN</name>
<dbReference type="InterPro" id="IPR018698">
    <property type="entry name" value="VWA-like_dom"/>
</dbReference>
<dbReference type="PANTHER" id="PTHR38730">
    <property type="entry name" value="SLL7028 PROTEIN"/>
    <property type="match status" value="1"/>
</dbReference>
<dbReference type="PANTHER" id="PTHR38730:SF1">
    <property type="entry name" value="SLL7028 PROTEIN"/>
    <property type="match status" value="1"/>
</dbReference>
<dbReference type="SUPFAM" id="SSF53300">
    <property type="entry name" value="vWA-like"/>
    <property type="match status" value="1"/>
</dbReference>
<sequence length="397" mass="42874">METAETVEESPRLDRTKLLAARYRAAKDRPYLASALYSLTVVESRRVPTMGVDRRWRCYVSPGFVAATTVPELAGVWIHEVSHLLRDHHGRSDRLPAADQRDHLRVNIAQDCEINDDILSDGLELPGGTMSPGRFGMPDGLMFEAYLRLLPEEVGSADCGSGAHGVERPWEEGGHGGGVGDVEADALRRATAEAMRSHRRARGSLPGGWQRWAEEILQPTVDWRRVLAGAVREALAWAGGAVDYTYSRPSRRSGALRGVVLPSLRRPMPRVAVVVDTSGSMGDDDLAAALAEISGVLKEVGVGRERVSVLACDADVQAARRVTSADQVELLGGGGTDMRVGIEAALRAPQRPQVVVVLTDGYTPWPAEPSSARVVAALIGDAPPEPPPWIESVRVTR</sequence>
<keyword evidence="4" id="KW-1185">Reference proteome</keyword>
<accession>A0A1M6N107</accession>
<dbReference type="InterPro" id="IPR025154">
    <property type="entry name" value="Put_metallopeptidase_dom"/>
</dbReference>
<evidence type="ECO:0000313" key="3">
    <source>
        <dbReference type="EMBL" id="SHJ89390.1"/>
    </source>
</evidence>
<dbReference type="InterPro" id="IPR036465">
    <property type="entry name" value="vWFA_dom_sf"/>
</dbReference>
<dbReference type="Pfam" id="PF09967">
    <property type="entry name" value="DUF2201"/>
    <property type="match status" value="1"/>
</dbReference>
<dbReference type="Gene3D" id="3.40.50.410">
    <property type="entry name" value="von Willebrand factor, type A domain"/>
    <property type="match status" value="1"/>
</dbReference>
<dbReference type="RefSeq" id="WP_245833335.1">
    <property type="nucleotide sequence ID" value="NZ_FQZK01000011.1"/>
</dbReference>
<reference evidence="3 4" key="1">
    <citation type="submission" date="2016-11" db="EMBL/GenBank/DDBJ databases">
        <authorList>
            <person name="Jaros S."/>
            <person name="Januszkiewicz K."/>
            <person name="Wedrychowicz H."/>
        </authorList>
    </citation>
    <scope>NUCLEOTIDE SEQUENCE [LARGE SCALE GENOMIC DNA]</scope>
    <source>
        <strain evidence="3 4">CGMCC 4.5723</strain>
    </source>
</reference>
<dbReference type="AlphaFoldDB" id="A0A1M6N107"/>
<dbReference type="Pfam" id="PF13203">
    <property type="entry name" value="DUF2201_N"/>
    <property type="match status" value="1"/>
</dbReference>